<dbReference type="AlphaFoldDB" id="A0A0F8XTK8"/>
<sequence>CNSLLEGIKYYFTPQEIRFLEFALRSGNPIYPSTGDGSVHLYQPAPDRTMAYMRSQASGSTARPTETPAYAYTNPWSSGAYPQILTLARGFIPFITSAIGKFAKKKSAILSIYVTTLNDDWPSEAESALDIIQTTQASMTDLVLSDYSKITLNTPDLGSARKDLADITASQYNNFTLNATGLGWIDIVGNTKLGMRDGHDVDNQPVNAGLGDNSYKSGITFSTSEQADTDQDPKLIVIYTVPGGSALLHHLIS</sequence>
<protein>
    <submittedName>
        <fullName evidence="1">Uncharacterized protein</fullName>
    </submittedName>
</protein>
<evidence type="ECO:0000313" key="1">
    <source>
        <dbReference type="EMBL" id="KKK64560.1"/>
    </source>
</evidence>
<dbReference type="EMBL" id="LAZR01060970">
    <property type="protein sequence ID" value="KKK64560.1"/>
    <property type="molecule type" value="Genomic_DNA"/>
</dbReference>
<organism evidence="1">
    <name type="scientific">marine sediment metagenome</name>
    <dbReference type="NCBI Taxonomy" id="412755"/>
    <lineage>
        <taxon>unclassified sequences</taxon>
        <taxon>metagenomes</taxon>
        <taxon>ecological metagenomes</taxon>
    </lineage>
</organism>
<comment type="caution">
    <text evidence="1">The sequence shown here is derived from an EMBL/GenBank/DDBJ whole genome shotgun (WGS) entry which is preliminary data.</text>
</comment>
<accession>A0A0F8XTK8</accession>
<feature type="non-terminal residue" evidence="1">
    <location>
        <position position="1"/>
    </location>
</feature>
<gene>
    <name evidence="1" type="ORF">LCGC14_2982970</name>
</gene>
<reference evidence="1" key="1">
    <citation type="journal article" date="2015" name="Nature">
        <title>Complex archaea that bridge the gap between prokaryotes and eukaryotes.</title>
        <authorList>
            <person name="Spang A."/>
            <person name="Saw J.H."/>
            <person name="Jorgensen S.L."/>
            <person name="Zaremba-Niedzwiedzka K."/>
            <person name="Martijn J."/>
            <person name="Lind A.E."/>
            <person name="van Eijk R."/>
            <person name="Schleper C."/>
            <person name="Guy L."/>
            <person name="Ettema T.J."/>
        </authorList>
    </citation>
    <scope>NUCLEOTIDE SEQUENCE</scope>
</reference>
<proteinExistence type="predicted"/>
<name>A0A0F8XTK8_9ZZZZ</name>